<dbReference type="EMBL" id="OX458333">
    <property type="protein sequence ID" value="CAI8864896.1"/>
    <property type="molecule type" value="Genomic_DNA"/>
</dbReference>
<keyword evidence="3" id="KW-1185">Reference proteome</keyword>
<name>A0ABN8X471_9GAMM</name>
<evidence type="ECO:0000313" key="2">
    <source>
        <dbReference type="EMBL" id="CAI8864896.1"/>
    </source>
</evidence>
<evidence type="ECO:0000313" key="3">
    <source>
        <dbReference type="Proteomes" id="UP001162030"/>
    </source>
</evidence>
<dbReference type="RefSeq" id="WP_051331913.1">
    <property type="nucleotide sequence ID" value="NZ_OX458333.1"/>
</dbReference>
<reference evidence="2 3" key="1">
    <citation type="submission" date="2023-03" db="EMBL/GenBank/DDBJ databases">
        <authorList>
            <person name="Pearce D."/>
        </authorList>
    </citation>
    <scope>NUCLEOTIDE SEQUENCE [LARGE SCALE GENOMIC DNA]</scope>
    <source>
        <strain evidence="2">Msz</strain>
    </source>
</reference>
<evidence type="ECO:0000256" key="1">
    <source>
        <dbReference type="SAM" id="MobiDB-lite"/>
    </source>
</evidence>
<sequence length="615" mass="68464">MPKSKVLPRFVAIRRLIALPWLVPCHFSLNGVAVAALLALSGCAGTREISIDYPETESVKLHALPGTAMVQGDDFYIQLISEFEFSRDANRRMRCRDLGVNYKKGETSAALLFQIRNDALKLYREVPALVYQTTADECSFTFNAKKVYLTPWMRLDMAEGTQIDFSFVNSLNSDMDFAKLASDVGAASGMLALTGVGTGVALMGQIASGWMLAKETWSSQQPQQGSSENQSRRETHSLPSVVNLNNQGGVVSETRFAIREVSERLVSFLGPDTKILGEVSVRGILRPSLLLKINSEGLPDARDLSLDELWRSKMQGAPADGTLLSYITEAEHPERPNLQPNWTDYKDVESNCRKLKVVMKDLGFNKFDRNAVLYYFLEKSADWKNYNLPGQQVLSENIPYSRLQQYRTKSFGGCLVSEDYETMKKMGLPVNSEEDWRGILEQTQEKERYFSAVRSVERQLVAAMTNSDPTVTERQLFPLITTNEKGTGTVLLQNHLANFGLEQVLDVPVVPGTGIVATAAQLAQVFAMLQIEALSCARPAFEQGRVLKNSAIMLFTTKSGSPLVKGGALEFEFEGGKIKRIAFQHPTYRDYLQNLRDYPDLGGCKVDPALVERLT</sequence>
<accession>A0ABN8X471</accession>
<feature type="region of interest" description="Disordered" evidence="1">
    <location>
        <begin position="217"/>
        <end position="244"/>
    </location>
</feature>
<dbReference type="Proteomes" id="UP001162030">
    <property type="component" value="Chromosome"/>
</dbReference>
<evidence type="ECO:0008006" key="4">
    <source>
        <dbReference type="Google" id="ProtNLM"/>
    </source>
</evidence>
<proteinExistence type="predicted"/>
<protein>
    <recommendedName>
        <fullName evidence="4">Lipoprotein</fullName>
    </recommendedName>
</protein>
<gene>
    <name evidence="2" type="ORF">MSZNOR_2765</name>
</gene>
<feature type="compositionally biased region" description="Polar residues" evidence="1">
    <location>
        <begin position="217"/>
        <end position="229"/>
    </location>
</feature>
<organism evidence="2 3">
    <name type="scientific">Methylocaldum szegediense</name>
    <dbReference type="NCBI Taxonomy" id="73780"/>
    <lineage>
        <taxon>Bacteria</taxon>
        <taxon>Pseudomonadati</taxon>
        <taxon>Pseudomonadota</taxon>
        <taxon>Gammaproteobacteria</taxon>
        <taxon>Methylococcales</taxon>
        <taxon>Methylococcaceae</taxon>
        <taxon>Methylocaldum</taxon>
    </lineage>
</organism>